<dbReference type="Proteomes" id="UP000663887">
    <property type="component" value="Unassembled WGS sequence"/>
</dbReference>
<dbReference type="Pfam" id="PF13843">
    <property type="entry name" value="DDE_Tnp_1_7"/>
    <property type="match status" value="1"/>
</dbReference>
<dbReference type="InterPro" id="IPR029526">
    <property type="entry name" value="PGBD"/>
</dbReference>
<accession>A0A816RJD0</accession>
<dbReference type="EMBL" id="CAJNRG010005363">
    <property type="protein sequence ID" value="CAF2075918.1"/>
    <property type="molecule type" value="Genomic_DNA"/>
</dbReference>
<protein>
    <recommendedName>
        <fullName evidence="1">PiggyBac transposable element-derived protein domain-containing protein</fullName>
    </recommendedName>
</protein>
<comment type="caution">
    <text evidence="2">The sequence shown here is derived from an EMBL/GenBank/DDBJ whole genome shotgun (WGS) entry which is preliminary data.</text>
</comment>
<evidence type="ECO:0000313" key="2">
    <source>
        <dbReference type="EMBL" id="CAF2075918.1"/>
    </source>
</evidence>
<evidence type="ECO:0000313" key="3">
    <source>
        <dbReference type="EMBL" id="CAF4207226.1"/>
    </source>
</evidence>
<evidence type="ECO:0000313" key="4">
    <source>
        <dbReference type="Proteomes" id="UP000663887"/>
    </source>
</evidence>
<dbReference type="EMBL" id="CAJOBF010006477">
    <property type="protein sequence ID" value="CAF4207226.1"/>
    <property type="molecule type" value="Genomic_DNA"/>
</dbReference>
<reference evidence="2" key="1">
    <citation type="submission" date="2021-02" db="EMBL/GenBank/DDBJ databases">
        <authorList>
            <person name="Nowell W R."/>
        </authorList>
    </citation>
    <scope>NUCLEOTIDE SEQUENCE</scope>
</reference>
<name>A0A816RJD0_9BILA</name>
<organism evidence="2 4">
    <name type="scientific">Rotaria magnacalcarata</name>
    <dbReference type="NCBI Taxonomy" id="392030"/>
    <lineage>
        <taxon>Eukaryota</taxon>
        <taxon>Metazoa</taxon>
        <taxon>Spiralia</taxon>
        <taxon>Gnathifera</taxon>
        <taxon>Rotifera</taxon>
        <taxon>Eurotatoria</taxon>
        <taxon>Bdelloidea</taxon>
        <taxon>Philodinida</taxon>
        <taxon>Philodinidae</taxon>
        <taxon>Rotaria</taxon>
    </lineage>
</organism>
<dbReference type="Proteomes" id="UP000663842">
    <property type="component" value="Unassembled WGS sequence"/>
</dbReference>
<evidence type="ECO:0000259" key="1">
    <source>
        <dbReference type="Pfam" id="PF13843"/>
    </source>
</evidence>
<gene>
    <name evidence="3" type="ORF">UXM345_LOCUS28346</name>
    <name evidence="2" type="ORF">XDN619_LOCUS13606</name>
</gene>
<feature type="domain" description="PiggyBac transposable element-derived protein" evidence="1">
    <location>
        <begin position="3"/>
        <end position="87"/>
    </location>
</feature>
<proteinExistence type="predicted"/>
<sequence>MSATDTIRSNRKYFPIELKKGKQLERGEYRYLTSNGVSVIKWMDKKEVLVASNYFDPEIEGEVNRRDKDGSRKQISYPLAIVQYNYRKIIDDSSFLFHLLMT</sequence>
<dbReference type="AlphaFoldDB" id="A0A816RJD0"/>